<feature type="compositionally biased region" description="Basic and acidic residues" evidence="1">
    <location>
        <begin position="14"/>
        <end position="37"/>
    </location>
</feature>
<sequence>MVKKNSNSKPRNKNVSDKKQNPKASTDRQYEITKEDMEALGPKDLSMDMGDDESLKQRHDKVDFAGRELDVPGSELDDEQEDIGSEDEENNHYSLGGDRD</sequence>
<name>A0ABV9SWY6_9BACT</name>
<proteinExistence type="predicted"/>
<feature type="region of interest" description="Disordered" evidence="1">
    <location>
        <begin position="1"/>
        <end position="100"/>
    </location>
</feature>
<protein>
    <submittedName>
        <fullName evidence="2">Uncharacterized protein</fullName>
    </submittedName>
</protein>
<reference evidence="3" key="1">
    <citation type="journal article" date="2019" name="Int. J. Syst. Evol. Microbiol.">
        <title>The Global Catalogue of Microorganisms (GCM) 10K type strain sequencing project: providing services to taxonomists for standard genome sequencing and annotation.</title>
        <authorList>
            <consortium name="The Broad Institute Genomics Platform"/>
            <consortium name="The Broad Institute Genome Sequencing Center for Infectious Disease"/>
            <person name="Wu L."/>
            <person name="Ma J."/>
        </authorList>
    </citation>
    <scope>NUCLEOTIDE SEQUENCE [LARGE SCALE GENOMIC DNA]</scope>
    <source>
        <strain evidence="3">CGMCC 4.7466</strain>
    </source>
</reference>
<gene>
    <name evidence="2" type="ORF">ACFPFU_04360</name>
</gene>
<comment type="caution">
    <text evidence="2">The sequence shown here is derived from an EMBL/GenBank/DDBJ whole genome shotgun (WGS) entry which is preliminary data.</text>
</comment>
<dbReference type="EMBL" id="JBHSJJ010000002">
    <property type="protein sequence ID" value="MFC4870907.1"/>
    <property type="molecule type" value="Genomic_DNA"/>
</dbReference>
<dbReference type="RefSeq" id="WP_377061888.1">
    <property type="nucleotide sequence ID" value="NZ_JBHSJJ010000002.1"/>
</dbReference>
<dbReference type="Proteomes" id="UP001595818">
    <property type="component" value="Unassembled WGS sequence"/>
</dbReference>
<keyword evidence="3" id="KW-1185">Reference proteome</keyword>
<evidence type="ECO:0000256" key="1">
    <source>
        <dbReference type="SAM" id="MobiDB-lite"/>
    </source>
</evidence>
<accession>A0ABV9SWY6</accession>
<feature type="compositionally biased region" description="Basic and acidic residues" evidence="1">
    <location>
        <begin position="53"/>
        <end position="70"/>
    </location>
</feature>
<feature type="compositionally biased region" description="Acidic residues" evidence="1">
    <location>
        <begin position="75"/>
        <end position="89"/>
    </location>
</feature>
<evidence type="ECO:0000313" key="2">
    <source>
        <dbReference type="EMBL" id="MFC4870907.1"/>
    </source>
</evidence>
<evidence type="ECO:0000313" key="3">
    <source>
        <dbReference type="Proteomes" id="UP001595818"/>
    </source>
</evidence>
<organism evidence="2 3">
    <name type="scientific">Negadavirga shengliensis</name>
    <dbReference type="NCBI Taxonomy" id="1389218"/>
    <lineage>
        <taxon>Bacteria</taxon>
        <taxon>Pseudomonadati</taxon>
        <taxon>Bacteroidota</taxon>
        <taxon>Cytophagia</taxon>
        <taxon>Cytophagales</taxon>
        <taxon>Cyclobacteriaceae</taxon>
        <taxon>Negadavirga</taxon>
    </lineage>
</organism>